<evidence type="ECO:0000313" key="3">
    <source>
        <dbReference type="Proteomes" id="UP000631694"/>
    </source>
</evidence>
<accession>A0A931MXX4</accession>
<dbReference type="PANTHER" id="PTHR39339:SF1">
    <property type="entry name" value="CHAD DOMAIN-CONTAINING PROTEIN"/>
    <property type="match status" value="1"/>
</dbReference>
<dbReference type="PROSITE" id="PS51708">
    <property type="entry name" value="CHAD"/>
    <property type="match status" value="1"/>
</dbReference>
<sequence length="308" mass="33134">MAYRFKRSDATVEHGVRRIAGEQFDRAIATALGGGEPTAIVHEVRTRCKQLRGLVRLVRDDLDGYAAANAAVRDAAAGLSALRDRGAMVETCTRLAEGPGDEDGRRAAALLARAFADRVDAGGTAAETREKLTAFADTMAAARATVQGWQVDGRGFEPVAHGLIRTLGEAEAAMRTARKEREIEAFHAWRKSVKYHWYHARLLSPVWPETIAPQIEAAKGLGELLGHHHDLAVLTEHLAADPAPADVAAIDTAAVAALVATRAAALERDAFALGALLFAERPKRLARRWGKYWKLWRSAAPGGAGRSG</sequence>
<dbReference type="InterPro" id="IPR007899">
    <property type="entry name" value="CHAD_dom"/>
</dbReference>
<dbReference type="PANTHER" id="PTHR39339">
    <property type="entry name" value="SLR1444 PROTEIN"/>
    <property type="match status" value="1"/>
</dbReference>
<organism evidence="2 3">
    <name type="scientific">Methylobrevis albus</name>
    <dbReference type="NCBI Taxonomy" id="2793297"/>
    <lineage>
        <taxon>Bacteria</taxon>
        <taxon>Pseudomonadati</taxon>
        <taxon>Pseudomonadota</taxon>
        <taxon>Alphaproteobacteria</taxon>
        <taxon>Hyphomicrobiales</taxon>
        <taxon>Pleomorphomonadaceae</taxon>
        <taxon>Methylobrevis</taxon>
    </lineage>
</organism>
<evidence type="ECO:0000313" key="2">
    <source>
        <dbReference type="EMBL" id="MBH0237430.1"/>
    </source>
</evidence>
<keyword evidence="3" id="KW-1185">Reference proteome</keyword>
<name>A0A931MXX4_9HYPH</name>
<dbReference type="RefSeq" id="WP_197310525.1">
    <property type="nucleotide sequence ID" value="NZ_JADZLT010000043.1"/>
</dbReference>
<feature type="domain" description="CHAD" evidence="1">
    <location>
        <begin position="9"/>
        <end position="285"/>
    </location>
</feature>
<dbReference type="Pfam" id="PF05235">
    <property type="entry name" value="CHAD"/>
    <property type="match status" value="1"/>
</dbReference>
<dbReference type="InterPro" id="IPR038186">
    <property type="entry name" value="CHAD_dom_sf"/>
</dbReference>
<evidence type="ECO:0000259" key="1">
    <source>
        <dbReference type="PROSITE" id="PS51708"/>
    </source>
</evidence>
<dbReference type="AlphaFoldDB" id="A0A931MXX4"/>
<dbReference type="EMBL" id="JADZLT010000043">
    <property type="protein sequence ID" value="MBH0237430.1"/>
    <property type="molecule type" value="Genomic_DNA"/>
</dbReference>
<comment type="caution">
    <text evidence="2">The sequence shown here is derived from an EMBL/GenBank/DDBJ whole genome shotgun (WGS) entry which is preliminary data.</text>
</comment>
<reference evidence="2" key="1">
    <citation type="submission" date="2020-12" db="EMBL/GenBank/DDBJ databases">
        <title>Methylobrevis albus sp. nov., isolated from fresh water lack sediment.</title>
        <authorList>
            <person name="Zou Q."/>
        </authorList>
    </citation>
    <scope>NUCLEOTIDE SEQUENCE</scope>
    <source>
        <strain evidence="2">L22</strain>
    </source>
</reference>
<dbReference type="SMART" id="SM00880">
    <property type="entry name" value="CHAD"/>
    <property type="match status" value="1"/>
</dbReference>
<proteinExistence type="predicted"/>
<protein>
    <submittedName>
        <fullName evidence="2">CHAD domain-containing protein</fullName>
    </submittedName>
</protein>
<gene>
    <name evidence="2" type="ORF">I5731_06315</name>
</gene>
<dbReference type="Gene3D" id="1.40.20.10">
    <property type="entry name" value="CHAD domain"/>
    <property type="match status" value="1"/>
</dbReference>
<dbReference type="Proteomes" id="UP000631694">
    <property type="component" value="Unassembled WGS sequence"/>
</dbReference>